<dbReference type="Proteomes" id="UP000199518">
    <property type="component" value="Unassembled WGS sequence"/>
</dbReference>
<sequence length="122" mass="13468">MTDIELVDVYTSLQLGDAYLVAQALEAEGIRAQVVNAALQSAVGELPFMAVSPRVQVRSFDYERARELVVNHFEEPDQAAAMQTEWTCPRCHEVNGPAFDECWKCQCSRDGLSGESAATEVE</sequence>
<keyword evidence="1" id="KW-0479">Metal-binding</keyword>
<dbReference type="EMBL" id="FOQD01000016">
    <property type="protein sequence ID" value="SFJ21272.1"/>
    <property type="molecule type" value="Genomic_DNA"/>
</dbReference>
<protein>
    <submittedName>
        <fullName evidence="5">Putative signal transducing protein</fullName>
    </submittedName>
</protein>
<keyword evidence="2" id="KW-0863">Zinc-finger</keyword>
<accession>A0A1I3PIF1</accession>
<evidence type="ECO:0000256" key="2">
    <source>
        <dbReference type="ARBA" id="ARBA00022771"/>
    </source>
</evidence>
<dbReference type="Pfam" id="PF09413">
    <property type="entry name" value="DUF2007"/>
    <property type="match status" value="1"/>
</dbReference>
<dbReference type="InterPro" id="IPR036443">
    <property type="entry name" value="Znf_RanBP2_sf"/>
</dbReference>
<keyword evidence="6" id="KW-1185">Reference proteome</keyword>
<evidence type="ECO:0000256" key="3">
    <source>
        <dbReference type="ARBA" id="ARBA00022833"/>
    </source>
</evidence>
<evidence type="ECO:0000256" key="1">
    <source>
        <dbReference type="ARBA" id="ARBA00022723"/>
    </source>
</evidence>
<gene>
    <name evidence="5" type="ORF">SAMN05421753_116167</name>
</gene>
<dbReference type="PROSITE" id="PS01358">
    <property type="entry name" value="ZF_RANBP2_1"/>
    <property type="match status" value="1"/>
</dbReference>
<proteinExistence type="predicted"/>
<dbReference type="GO" id="GO:0008270">
    <property type="term" value="F:zinc ion binding"/>
    <property type="evidence" value="ECO:0007669"/>
    <property type="project" value="UniProtKB-KW"/>
</dbReference>
<name>A0A1I3PIF1_9PLAN</name>
<dbReference type="RefSeq" id="WP_092054200.1">
    <property type="nucleotide sequence ID" value="NZ_FOQD01000016.1"/>
</dbReference>
<evidence type="ECO:0000313" key="5">
    <source>
        <dbReference type="EMBL" id="SFJ21272.1"/>
    </source>
</evidence>
<dbReference type="Gene3D" id="3.30.70.790">
    <property type="entry name" value="UreE, C-terminal domain"/>
    <property type="match status" value="1"/>
</dbReference>
<dbReference type="AlphaFoldDB" id="A0A1I3PIF1"/>
<evidence type="ECO:0000313" key="6">
    <source>
        <dbReference type="Proteomes" id="UP000199518"/>
    </source>
</evidence>
<dbReference type="OrthoDB" id="9814654at2"/>
<dbReference type="STRING" id="1576369.SAMN05421753_116167"/>
<evidence type="ECO:0000259" key="4">
    <source>
        <dbReference type="PROSITE" id="PS01358"/>
    </source>
</evidence>
<dbReference type="InterPro" id="IPR001876">
    <property type="entry name" value="Znf_RanBP2"/>
</dbReference>
<keyword evidence="3" id="KW-0862">Zinc</keyword>
<dbReference type="SUPFAM" id="SSF90209">
    <property type="entry name" value="Ran binding protein zinc finger-like"/>
    <property type="match status" value="1"/>
</dbReference>
<feature type="domain" description="RanBP2-type" evidence="4">
    <location>
        <begin position="86"/>
        <end position="105"/>
    </location>
</feature>
<reference evidence="6" key="1">
    <citation type="submission" date="2016-10" db="EMBL/GenBank/DDBJ databases">
        <authorList>
            <person name="Varghese N."/>
            <person name="Submissions S."/>
        </authorList>
    </citation>
    <scope>NUCLEOTIDE SEQUENCE [LARGE SCALE GENOMIC DNA]</scope>
    <source>
        <strain evidence="6">DSM 26348</strain>
    </source>
</reference>
<dbReference type="InterPro" id="IPR018551">
    <property type="entry name" value="DUF2007"/>
</dbReference>
<organism evidence="5 6">
    <name type="scientific">Planctomicrobium piriforme</name>
    <dbReference type="NCBI Taxonomy" id="1576369"/>
    <lineage>
        <taxon>Bacteria</taxon>
        <taxon>Pseudomonadati</taxon>
        <taxon>Planctomycetota</taxon>
        <taxon>Planctomycetia</taxon>
        <taxon>Planctomycetales</taxon>
        <taxon>Planctomycetaceae</taxon>
        <taxon>Planctomicrobium</taxon>
    </lineage>
</organism>